<name>A0ACA8DSK3_9GAMM</name>
<sequence length="342" mass="40131">MKNLKVNILVDYREQFYSSVRSSTIGFDLDKVKSNFEDNGCYVDFLNFTQVDFNADYNGVIFLYQSSEDRDLYYKSYIQDVIYFLELNGAILIPSFKYFMCHHNKVMQELLIKKQRFECLKVLNSFTFGTYEELKKYGYSGTYPVVLKSASGCTSKGVSLIRNKEELIRNVKKITASFNLHDYLRFKYKEHFKKNYISESTNRQKFILQEFVPGLSGDYKVLVYSGKYYVLNRKNRKNDFRASGSGMFEFLSEPPVMILEAAKEIFNKLSIPYISIDLALNNDEVYLIEYQMLMFGTLTLEKSEQYFEKNNGVWRSVAETPDLEKEFVNSVLFYIKNNNLNA</sequence>
<organism evidence="1 2">
    <name type="scientific">Pseudoalteromonas agarivorans DSM 14585</name>
    <dbReference type="NCBI Taxonomy" id="1312369"/>
    <lineage>
        <taxon>Bacteria</taxon>
        <taxon>Pseudomonadati</taxon>
        <taxon>Pseudomonadota</taxon>
        <taxon>Gammaproteobacteria</taxon>
        <taxon>Alteromonadales</taxon>
        <taxon>Pseudoalteromonadaceae</taxon>
        <taxon>Pseudoalteromonas</taxon>
    </lineage>
</organism>
<protein>
    <submittedName>
        <fullName evidence="1">Uncharacterized protein</fullName>
    </submittedName>
</protein>
<accession>A0ACA8DSK3</accession>
<evidence type="ECO:0000313" key="1">
    <source>
        <dbReference type="EMBL" id="ATC81061.1"/>
    </source>
</evidence>
<proteinExistence type="predicted"/>
<reference evidence="1" key="1">
    <citation type="submission" date="2015-03" db="EMBL/GenBank/DDBJ databases">
        <authorList>
            <person name="Xie B.-B."/>
            <person name="Rong J.-C."/>
            <person name="Qin Q.-L."/>
            <person name="Zhang Y.-Z."/>
        </authorList>
    </citation>
    <scope>NUCLEOTIDE SEQUENCE</scope>
    <source>
        <strain evidence="1">DSM 14585</strain>
    </source>
</reference>
<gene>
    <name evidence="1" type="ORF">PAGA_a0507</name>
</gene>
<dbReference type="EMBL" id="CP011011">
    <property type="protein sequence ID" value="ATC81061.1"/>
    <property type="molecule type" value="Genomic_DNA"/>
</dbReference>
<keyword evidence="2" id="KW-1185">Reference proteome</keyword>
<dbReference type="Proteomes" id="UP000217277">
    <property type="component" value="Chromosome I"/>
</dbReference>
<evidence type="ECO:0000313" key="2">
    <source>
        <dbReference type="Proteomes" id="UP000217277"/>
    </source>
</evidence>